<protein>
    <submittedName>
        <fullName evidence="1">Para-hydroxybenzoate-polyprenyltransferase</fullName>
    </submittedName>
</protein>
<feature type="non-terminal residue" evidence="1">
    <location>
        <position position="222"/>
    </location>
</feature>
<organism evidence="1 2">
    <name type="scientific">Phytophthora megakarya</name>
    <dbReference type="NCBI Taxonomy" id="4795"/>
    <lineage>
        <taxon>Eukaryota</taxon>
        <taxon>Sar</taxon>
        <taxon>Stramenopiles</taxon>
        <taxon>Oomycota</taxon>
        <taxon>Peronosporomycetes</taxon>
        <taxon>Peronosporales</taxon>
        <taxon>Peronosporaceae</taxon>
        <taxon>Phytophthora</taxon>
    </lineage>
</organism>
<sequence length="222" mass="25269">MTSKGKRSLQYVVAVSDRAKCVEWMAATEALEGEKGLPGKTVAAFPAYFRSEDRRINLNKTRDWWRKRQSLADPDGVPQPKFARSGAGNQHQFVVKTADDQNWVNTGYPILLAEFERLRKAGVKMFSRLVLDIAVTLIEDSVHPLYNKEFQFNGKPFANLLTSQFKTSQTDTTLSTVSTEKQLEIHIAVAMHLGRLKRLFDDSRIDADAQYHMDESHFVMDD</sequence>
<proteinExistence type="predicted"/>
<gene>
    <name evidence="1" type="ORF">PHMEG_00040346</name>
</gene>
<accession>A0A225UDY9</accession>
<name>A0A225UDY9_9STRA</name>
<reference evidence="2" key="1">
    <citation type="submission" date="2017-03" db="EMBL/GenBank/DDBJ databases">
        <title>Phytopthora megakarya and P. palmivora, two closely related causual agents of cacao black pod achieved similar genome size and gene model numbers by different mechanisms.</title>
        <authorList>
            <person name="Ali S."/>
            <person name="Shao J."/>
            <person name="Larry D.J."/>
            <person name="Kronmiller B."/>
            <person name="Shen D."/>
            <person name="Strem M.D."/>
            <person name="Melnick R.L."/>
            <person name="Guiltinan M.J."/>
            <person name="Tyler B.M."/>
            <person name="Meinhardt L.W."/>
            <person name="Bailey B.A."/>
        </authorList>
    </citation>
    <scope>NUCLEOTIDE SEQUENCE [LARGE SCALE GENOMIC DNA]</scope>
    <source>
        <strain evidence="2">zdho120</strain>
    </source>
</reference>
<keyword evidence="1" id="KW-0808">Transferase</keyword>
<evidence type="ECO:0000313" key="2">
    <source>
        <dbReference type="Proteomes" id="UP000198211"/>
    </source>
</evidence>
<dbReference type="EMBL" id="NBNE01020866">
    <property type="protein sequence ID" value="OWY91183.1"/>
    <property type="molecule type" value="Genomic_DNA"/>
</dbReference>
<dbReference type="Proteomes" id="UP000198211">
    <property type="component" value="Unassembled WGS sequence"/>
</dbReference>
<keyword evidence="2" id="KW-1185">Reference proteome</keyword>
<dbReference type="GO" id="GO:0016740">
    <property type="term" value="F:transferase activity"/>
    <property type="evidence" value="ECO:0007669"/>
    <property type="project" value="UniProtKB-KW"/>
</dbReference>
<evidence type="ECO:0000313" key="1">
    <source>
        <dbReference type="EMBL" id="OWY91183.1"/>
    </source>
</evidence>
<comment type="caution">
    <text evidence="1">The sequence shown here is derived from an EMBL/GenBank/DDBJ whole genome shotgun (WGS) entry which is preliminary data.</text>
</comment>
<dbReference type="OrthoDB" id="120337at2759"/>
<dbReference type="AlphaFoldDB" id="A0A225UDY9"/>